<accession>A0A231UWX5</accession>
<reference evidence="4" key="1">
    <citation type="journal article" date="2017" name="Int. J. Syst. Evol. Microbiol.">
        <title>Notoacmeibacter marinus gen. nov., sp. nov., isolated from the gut of a limpet and proposal of Notoacmeibacteraceae fam. nov. in the order Rhizobiales of the class Alphaproteobacteria.</title>
        <authorList>
            <person name="Huang Z."/>
            <person name="Guo F."/>
            <person name="Lai Q."/>
        </authorList>
    </citation>
    <scope>NUCLEOTIDE SEQUENCE [LARGE SCALE GENOMIC DNA]</scope>
    <source>
        <strain evidence="4">XMTR2A4</strain>
    </source>
</reference>
<dbReference type="PANTHER" id="PTHR35936">
    <property type="entry name" value="MEMBRANE-BOUND LYTIC MUREIN TRANSGLYCOSYLASE F"/>
    <property type="match status" value="1"/>
</dbReference>
<proteinExistence type="predicted"/>
<name>A0A231UWX5_9HYPH</name>
<organism evidence="3 4">
    <name type="scientific">Notoacmeibacter marinus</name>
    <dbReference type="NCBI Taxonomy" id="1876515"/>
    <lineage>
        <taxon>Bacteria</taxon>
        <taxon>Pseudomonadati</taxon>
        <taxon>Pseudomonadota</taxon>
        <taxon>Alphaproteobacteria</taxon>
        <taxon>Hyphomicrobiales</taxon>
        <taxon>Notoacmeibacteraceae</taxon>
        <taxon>Notoacmeibacter</taxon>
    </lineage>
</organism>
<dbReference type="InterPro" id="IPR001638">
    <property type="entry name" value="Solute-binding_3/MltF_N"/>
</dbReference>
<feature type="domain" description="Solute-binding protein family 3/N-terminal" evidence="2">
    <location>
        <begin position="34"/>
        <end position="252"/>
    </location>
</feature>
<dbReference type="PANTHER" id="PTHR35936:SF17">
    <property type="entry name" value="ARGININE-BINDING EXTRACELLULAR PROTEIN ARTP"/>
    <property type="match status" value="1"/>
</dbReference>
<dbReference type="AlphaFoldDB" id="A0A231UWX5"/>
<keyword evidence="4" id="KW-1185">Reference proteome</keyword>
<dbReference type="SUPFAM" id="SSF53850">
    <property type="entry name" value="Periplasmic binding protein-like II"/>
    <property type="match status" value="1"/>
</dbReference>
<keyword evidence="1" id="KW-0732">Signal</keyword>
<gene>
    <name evidence="3" type="ORF">B7H23_09240</name>
</gene>
<dbReference type="Gene3D" id="3.40.190.10">
    <property type="entry name" value="Periplasmic binding protein-like II"/>
    <property type="match status" value="2"/>
</dbReference>
<evidence type="ECO:0000259" key="2">
    <source>
        <dbReference type="SMART" id="SM00062"/>
    </source>
</evidence>
<dbReference type="SMART" id="SM00062">
    <property type="entry name" value="PBPb"/>
    <property type="match status" value="1"/>
</dbReference>
<evidence type="ECO:0000313" key="4">
    <source>
        <dbReference type="Proteomes" id="UP000215405"/>
    </source>
</evidence>
<sequence length="261" mass="27991">MRSRAISNATAGVDRTIMTTFDKDTLAELAPKGRLRAAINLGNAALARRGDGGQLAGISPDLARELARQTGLELETIIYEGAGKTFADVDSDVWDVAFLAVDETRARKVDYTAPYVEIEGTYAVPVDSPFQEMDQLDVPHAKILVAQNSAYDLYLSTALKAAEIVRAETPGASLDQFDRGGHDAVAGVRQTLEARYANRNDINILPGSFISIHQAMCAPKGRPLALAALSSFIEEAKSSGFIAERLRANGDDTVKIAPPTD</sequence>
<comment type="caution">
    <text evidence="3">The sequence shown here is derived from an EMBL/GenBank/DDBJ whole genome shotgun (WGS) entry which is preliminary data.</text>
</comment>
<evidence type="ECO:0000313" key="3">
    <source>
        <dbReference type="EMBL" id="OXT00321.1"/>
    </source>
</evidence>
<protein>
    <recommendedName>
        <fullName evidence="2">Solute-binding protein family 3/N-terminal domain-containing protein</fullName>
    </recommendedName>
</protein>
<evidence type="ECO:0000256" key="1">
    <source>
        <dbReference type="ARBA" id="ARBA00022729"/>
    </source>
</evidence>
<dbReference type="Pfam" id="PF00497">
    <property type="entry name" value="SBP_bac_3"/>
    <property type="match status" value="1"/>
</dbReference>
<dbReference type="Proteomes" id="UP000215405">
    <property type="component" value="Unassembled WGS sequence"/>
</dbReference>
<dbReference type="EMBL" id="NBYO01000002">
    <property type="protein sequence ID" value="OXT00321.1"/>
    <property type="molecule type" value="Genomic_DNA"/>
</dbReference>